<evidence type="ECO:0000313" key="1">
    <source>
        <dbReference type="EMBL" id="KAJ8110783.1"/>
    </source>
</evidence>
<keyword evidence="2" id="KW-1185">Reference proteome</keyword>
<evidence type="ECO:0000313" key="2">
    <source>
        <dbReference type="Proteomes" id="UP001153331"/>
    </source>
</evidence>
<proteinExistence type="predicted"/>
<dbReference type="EMBL" id="JAPHNI010000466">
    <property type="protein sequence ID" value="KAJ8110783.1"/>
    <property type="molecule type" value="Genomic_DNA"/>
</dbReference>
<dbReference type="Proteomes" id="UP001153331">
    <property type="component" value="Unassembled WGS sequence"/>
</dbReference>
<gene>
    <name evidence="1" type="ORF">OPT61_g6460</name>
</gene>
<comment type="caution">
    <text evidence="1">The sequence shown here is derived from an EMBL/GenBank/DDBJ whole genome shotgun (WGS) entry which is preliminary data.</text>
</comment>
<accession>A0ACC2I6J3</accession>
<sequence length="588" mass="64972">MSHNQATPLMLSHTSSQSVVSCSTTPGRSRRRPCLGAHLKPKDIVLLVTLAGCLLLSVLVVTPRVTLAWRLGSKNQIVVVGLLLGIMSICVRSISCTTLLALEAHTGDSTLQNYEAILTDSLTASHTSTYLRAVLLSLLLLPLGLSIGYKQFLGGESSSTINIQIPDARYGIDYPSLGDYSMLSTGTYLWLNAYSGFSAQVNPWKITPLPKDLPNQAAPYGYNVLLLSNTSAAVLDIPSKVYMESIRKMMKPDETWYLNASVNAFVSDINPILDTVRKNDSFWKNSLEHTNSRMMYHGLTTVRRGGNWSDYGFGMIPEYRDNTGRGYGSCILGMYPDKVSDVVTITQYNDYDNVVVRSFRKTALRFDVQRRRCSASWRVSAEKIQLLSGHCPTSSPAIVVDSKVVEDFAPPSIDCLPNLWPALNWLNTSISGDDVPIWKVPSYSIAVAISYWSRAANQKDSGLLKSYNDVVYPPVDEFIVSIRSTLQANWLLYLILAAQPALGLFGLVVVWCLRGAYVGDRFGTLAVLARVEQSSLTVVGDANLDGKINRPIWLQIQNVERPSGKHEQPDETMHEVRYVLSSEKPTKG</sequence>
<name>A0ACC2I6J3_9PLEO</name>
<organism evidence="1 2">
    <name type="scientific">Boeremia exigua</name>
    <dbReference type="NCBI Taxonomy" id="749465"/>
    <lineage>
        <taxon>Eukaryota</taxon>
        <taxon>Fungi</taxon>
        <taxon>Dikarya</taxon>
        <taxon>Ascomycota</taxon>
        <taxon>Pezizomycotina</taxon>
        <taxon>Dothideomycetes</taxon>
        <taxon>Pleosporomycetidae</taxon>
        <taxon>Pleosporales</taxon>
        <taxon>Pleosporineae</taxon>
        <taxon>Didymellaceae</taxon>
        <taxon>Boeremia</taxon>
    </lineage>
</organism>
<reference evidence="1" key="1">
    <citation type="submission" date="2022-11" db="EMBL/GenBank/DDBJ databases">
        <title>Genome Sequence of Boeremia exigua.</title>
        <authorList>
            <person name="Buettner E."/>
        </authorList>
    </citation>
    <scope>NUCLEOTIDE SEQUENCE</scope>
    <source>
        <strain evidence="1">CU02</strain>
    </source>
</reference>
<protein>
    <submittedName>
        <fullName evidence="1">Uncharacterized protein</fullName>
    </submittedName>
</protein>